<dbReference type="EMBL" id="GBRH01193952">
    <property type="protein sequence ID" value="JAE03944.1"/>
    <property type="molecule type" value="Transcribed_RNA"/>
</dbReference>
<protein>
    <submittedName>
        <fullName evidence="1">Uncharacterized protein</fullName>
    </submittedName>
</protein>
<proteinExistence type="predicted"/>
<name>A0A0A9EY85_ARUDO</name>
<accession>A0A0A9EY85</accession>
<reference evidence="1" key="2">
    <citation type="journal article" date="2015" name="Data Brief">
        <title>Shoot transcriptome of the giant reed, Arundo donax.</title>
        <authorList>
            <person name="Barrero R.A."/>
            <person name="Guerrero F.D."/>
            <person name="Moolhuijzen P."/>
            <person name="Goolsby J.A."/>
            <person name="Tidwell J."/>
            <person name="Bellgard S.E."/>
            <person name="Bellgard M.I."/>
        </authorList>
    </citation>
    <scope>NUCLEOTIDE SEQUENCE</scope>
    <source>
        <tissue evidence="1">Shoot tissue taken approximately 20 cm above the soil surface</tissue>
    </source>
</reference>
<sequence>MLLRLHCCLGGN</sequence>
<organism evidence="1">
    <name type="scientific">Arundo donax</name>
    <name type="common">Giant reed</name>
    <name type="synonym">Donax arundinaceus</name>
    <dbReference type="NCBI Taxonomy" id="35708"/>
    <lineage>
        <taxon>Eukaryota</taxon>
        <taxon>Viridiplantae</taxon>
        <taxon>Streptophyta</taxon>
        <taxon>Embryophyta</taxon>
        <taxon>Tracheophyta</taxon>
        <taxon>Spermatophyta</taxon>
        <taxon>Magnoliopsida</taxon>
        <taxon>Liliopsida</taxon>
        <taxon>Poales</taxon>
        <taxon>Poaceae</taxon>
        <taxon>PACMAD clade</taxon>
        <taxon>Arundinoideae</taxon>
        <taxon>Arundineae</taxon>
        <taxon>Arundo</taxon>
    </lineage>
</organism>
<reference evidence="1" key="1">
    <citation type="submission" date="2014-09" db="EMBL/GenBank/DDBJ databases">
        <authorList>
            <person name="Magalhaes I.L.F."/>
            <person name="Oliveira U."/>
            <person name="Santos F.R."/>
            <person name="Vidigal T.H.D.A."/>
            <person name="Brescovit A.D."/>
            <person name="Santos A.J."/>
        </authorList>
    </citation>
    <scope>NUCLEOTIDE SEQUENCE</scope>
    <source>
        <tissue evidence="1">Shoot tissue taken approximately 20 cm above the soil surface</tissue>
    </source>
</reference>
<evidence type="ECO:0000313" key="1">
    <source>
        <dbReference type="EMBL" id="JAE03944.1"/>
    </source>
</evidence>